<evidence type="ECO:0000256" key="12">
    <source>
        <dbReference type="ARBA" id="ARBA00023224"/>
    </source>
</evidence>
<feature type="transmembrane region" description="Helical" evidence="14">
    <location>
        <begin position="274"/>
        <end position="293"/>
    </location>
</feature>
<feature type="transmembrane region" description="Helical" evidence="14">
    <location>
        <begin position="243"/>
        <end position="262"/>
    </location>
</feature>
<reference evidence="16" key="1">
    <citation type="thesis" date="2020" institute="ProQuest LLC" country="789 East Eisenhower Parkway, Ann Arbor, MI, USA">
        <title>Comparative Genomics and Chromosome Evolution.</title>
        <authorList>
            <person name="Mudd A.B."/>
        </authorList>
    </citation>
    <scope>NUCLEOTIDE SEQUENCE</scope>
    <source>
        <strain evidence="16">237g6f4</strain>
        <tissue evidence="16">Blood</tissue>
    </source>
</reference>
<dbReference type="Pfam" id="PF13853">
    <property type="entry name" value="7tm_4"/>
    <property type="match status" value="1"/>
</dbReference>
<evidence type="ECO:0000256" key="9">
    <source>
        <dbReference type="ARBA" id="ARBA00023157"/>
    </source>
</evidence>
<keyword evidence="7 13" id="KW-0297">G-protein coupled receptor</keyword>
<dbReference type="GO" id="GO:0004984">
    <property type="term" value="F:olfactory receptor activity"/>
    <property type="evidence" value="ECO:0007669"/>
    <property type="project" value="InterPro"/>
</dbReference>
<gene>
    <name evidence="16" type="ORF">GDO81_028384</name>
</gene>
<keyword evidence="3 14" id="KW-0716">Sensory transduction</keyword>
<dbReference type="Proteomes" id="UP000824782">
    <property type="component" value="Unassembled WGS sequence"/>
</dbReference>
<feature type="transmembrane region" description="Helical" evidence="14">
    <location>
        <begin position="103"/>
        <end position="124"/>
    </location>
</feature>
<feature type="domain" description="G-protein coupled receptors family 1 profile" evidence="15">
    <location>
        <begin position="41"/>
        <end position="291"/>
    </location>
</feature>
<dbReference type="InterPro" id="IPR000276">
    <property type="entry name" value="GPCR_Rhodpsn"/>
</dbReference>
<dbReference type="GO" id="GO:0004930">
    <property type="term" value="F:G protein-coupled receptor activity"/>
    <property type="evidence" value="ECO:0007669"/>
    <property type="project" value="UniProtKB-KW"/>
</dbReference>
<dbReference type="InterPro" id="IPR000725">
    <property type="entry name" value="Olfact_rcpt"/>
</dbReference>
<feature type="transmembrane region" description="Helical" evidence="14">
    <location>
        <begin position="198"/>
        <end position="222"/>
    </location>
</feature>
<dbReference type="InterPro" id="IPR050939">
    <property type="entry name" value="Olfactory_GPCR1"/>
</dbReference>
<organism evidence="16 17">
    <name type="scientific">Engystomops pustulosus</name>
    <name type="common">Tungara frog</name>
    <name type="synonym">Physalaemus pustulosus</name>
    <dbReference type="NCBI Taxonomy" id="76066"/>
    <lineage>
        <taxon>Eukaryota</taxon>
        <taxon>Metazoa</taxon>
        <taxon>Chordata</taxon>
        <taxon>Craniata</taxon>
        <taxon>Vertebrata</taxon>
        <taxon>Euteleostomi</taxon>
        <taxon>Amphibia</taxon>
        <taxon>Batrachia</taxon>
        <taxon>Anura</taxon>
        <taxon>Neobatrachia</taxon>
        <taxon>Hyloidea</taxon>
        <taxon>Leptodactylidae</taxon>
        <taxon>Leiuperinae</taxon>
        <taxon>Engystomops</taxon>
    </lineage>
</organism>
<dbReference type="PRINTS" id="PR00237">
    <property type="entry name" value="GPCRRHODOPSN"/>
</dbReference>
<keyword evidence="10 13" id="KW-0675">Receptor</keyword>
<dbReference type="Gene3D" id="1.20.1070.10">
    <property type="entry name" value="Rhodopsin 7-helix transmembrane proteins"/>
    <property type="match status" value="1"/>
</dbReference>
<evidence type="ECO:0000256" key="13">
    <source>
        <dbReference type="RuleBase" id="RU000688"/>
    </source>
</evidence>
<feature type="transmembrane region" description="Helical" evidence="14">
    <location>
        <begin position="58"/>
        <end position="76"/>
    </location>
</feature>
<feature type="transmembrane region" description="Helical" evidence="14">
    <location>
        <begin position="26"/>
        <end position="51"/>
    </location>
</feature>
<keyword evidence="4 13" id="KW-0812">Transmembrane</keyword>
<dbReference type="AlphaFoldDB" id="A0AAV6Z2V5"/>
<dbReference type="InterPro" id="IPR017452">
    <property type="entry name" value="GPCR_Rhodpsn_7TM"/>
</dbReference>
<dbReference type="PANTHER" id="PTHR24242">
    <property type="entry name" value="G-PROTEIN COUPLED RECEPTOR"/>
    <property type="match status" value="1"/>
</dbReference>
<keyword evidence="2 14" id="KW-1003">Cell membrane</keyword>
<evidence type="ECO:0000256" key="8">
    <source>
        <dbReference type="ARBA" id="ARBA00023136"/>
    </source>
</evidence>
<evidence type="ECO:0000256" key="11">
    <source>
        <dbReference type="ARBA" id="ARBA00023180"/>
    </source>
</evidence>
<dbReference type="CDD" id="cd13954">
    <property type="entry name" value="7tmA_OR"/>
    <property type="match status" value="1"/>
</dbReference>
<evidence type="ECO:0000256" key="5">
    <source>
        <dbReference type="ARBA" id="ARBA00022725"/>
    </source>
</evidence>
<keyword evidence="6 14" id="KW-1133">Transmembrane helix</keyword>
<evidence type="ECO:0000256" key="14">
    <source>
        <dbReference type="RuleBase" id="RU363047"/>
    </source>
</evidence>
<keyword evidence="12 13" id="KW-0807">Transducer</keyword>
<comment type="subcellular location">
    <subcellularLocation>
        <location evidence="1 14">Cell membrane</location>
        <topology evidence="1 14">Multi-pass membrane protein</topology>
    </subcellularLocation>
</comment>
<evidence type="ECO:0000256" key="2">
    <source>
        <dbReference type="ARBA" id="ARBA00022475"/>
    </source>
</evidence>
<evidence type="ECO:0000256" key="1">
    <source>
        <dbReference type="ARBA" id="ARBA00004651"/>
    </source>
</evidence>
<keyword evidence="8 14" id="KW-0472">Membrane</keyword>
<evidence type="ECO:0000256" key="4">
    <source>
        <dbReference type="ARBA" id="ARBA00022692"/>
    </source>
</evidence>
<proteinExistence type="inferred from homology"/>
<accession>A0AAV6Z2V5</accession>
<keyword evidence="11" id="KW-0325">Glycoprotein</keyword>
<dbReference type="FunFam" id="1.20.1070.10:FF:000001">
    <property type="entry name" value="Olfactory receptor"/>
    <property type="match status" value="1"/>
</dbReference>
<evidence type="ECO:0000256" key="6">
    <source>
        <dbReference type="ARBA" id="ARBA00022989"/>
    </source>
</evidence>
<dbReference type="PANTHER" id="PTHR24242:SF359">
    <property type="entry name" value="ODORANT RECEPTOR-RELATED"/>
    <property type="match status" value="1"/>
</dbReference>
<evidence type="ECO:0000313" key="17">
    <source>
        <dbReference type="Proteomes" id="UP000824782"/>
    </source>
</evidence>
<keyword evidence="17" id="KW-1185">Reference proteome</keyword>
<keyword evidence="9" id="KW-1015">Disulfide bond</keyword>
<protein>
    <recommendedName>
        <fullName evidence="14">Olfactory receptor</fullName>
    </recommendedName>
</protein>
<keyword evidence="5 14" id="KW-0552">Olfaction</keyword>
<comment type="caution">
    <text evidence="16">The sequence shown here is derived from an EMBL/GenBank/DDBJ whole genome shotgun (WGS) entry which is preliminary data.</text>
</comment>
<dbReference type="SUPFAM" id="SSF81321">
    <property type="entry name" value="Family A G protein-coupled receptor-like"/>
    <property type="match status" value="1"/>
</dbReference>
<sequence>MKSRNQSEAEMFILLGFPSSRQLQTVFFVVFLSLYLLTIAANTLIVGIVTLDRMLKKIPMYIFLSHFSFLEIWYITSTVPKMLVDFMTENDTISYHGCITQVYFFYALGITEFFFLSVMAYDRFLAICHPLRYNTLMTRDLCQKMAAWSWICGFLSSLILIVPSSRLLFCGPRIIDHFFCDFIPLLHISCNQTSATDIIYYSFAWIIILYSFLVITISYIQIMKAVYCLPSQLGRSKAFSTCVSHLTVVLTFYSTIIFMYIRPSTKCMLDVDKVVSIFYAVVIPLLNPIVYTLRNRDVQAAMKKNLSCLAIILCK</sequence>
<dbReference type="PROSITE" id="PS50262">
    <property type="entry name" value="G_PROTEIN_RECEP_F1_2"/>
    <property type="match status" value="1"/>
</dbReference>
<evidence type="ECO:0000259" key="15">
    <source>
        <dbReference type="PROSITE" id="PS50262"/>
    </source>
</evidence>
<dbReference type="EMBL" id="WNYA01006768">
    <property type="protein sequence ID" value="KAG8541724.1"/>
    <property type="molecule type" value="Genomic_DNA"/>
</dbReference>
<evidence type="ECO:0000256" key="3">
    <source>
        <dbReference type="ARBA" id="ARBA00022606"/>
    </source>
</evidence>
<feature type="transmembrane region" description="Helical" evidence="14">
    <location>
        <begin position="145"/>
        <end position="163"/>
    </location>
</feature>
<comment type="similarity">
    <text evidence="13">Belongs to the G-protein coupled receptor 1 family.</text>
</comment>
<dbReference type="GO" id="GO:0005886">
    <property type="term" value="C:plasma membrane"/>
    <property type="evidence" value="ECO:0007669"/>
    <property type="project" value="UniProtKB-SubCell"/>
</dbReference>
<evidence type="ECO:0000256" key="10">
    <source>
        <dbReference type="ARBA" id="ARBA00023170"/>
    </source>
</evidence>
<dbReference type="PROSITE" id="PS00237">
    <property type="entry name" value="G_PROTEIN_RECEP_F1_1"/>
    <property type="match status" value="1"/>
</dbReference>
<evidence type="ECO:0000256" key="7">
    <source>
        <dbReference type="ARBA" id="ARBA00023040"/>
    </source>
</evidence>
<name>A0AAV6Z2V5_ENGPU</name>
<dbReference type="PRINTS" id="PR00245">
    <property type="entry name" value="OLFACTORYR"/>
</dbReference>
<evidence type="ECO:0000313" key="16">
    <source>
        <dbReference type="EMBL" id="KAG8541724.1"/>
    </source>
</evidence>